<dbReference type="Proteomes" id="UP001302367">
    <property type="component" value="Chromosome 2"/>
</dbReference>
<evidence type="ECO:0000313" key="5">
    <source>
        <dbReference type="Proteomes" id="UP001302367"/>
    </source>
</evidence>
<accession>A0A2G5HY43</accession>
<gene>
    <name evidence="2" type="ORF">CB0940_05474</name>
    <name evidence="3" type="ORF">RHO25_002636</name>
</gene>
<evidence type="ECO:0000313" key="2">
    <source>
        <dbReference type="EMBL" id="PIA97459.1"/>
    </source>
</evidence>
<proteinExistence type="predicted"/>
<sequence>MAARESPPSSTAGAPRNEPTTARRACDSCYALKEKCFYPDATSDCHRCCRLKKKCTDDRPMRQSGRPRRNRPVQRGICKRATAIAAKPSPMLPPFGLLSARLDPADEYLLVNYMEPQDVGDLMVAPRIGEEMFHQAVQCLLTNYDDLRDGFLSLYGSYLTALGVEVPGYTYEKNIRQGTCALAKFSSWQLPQDHQAFVPWLWLGVMILLHGHCVLGSNNAPVRRYILTHLKQLGASAKNLIMHPVVVSQIALDIQDSLMLGQVPILNMPERFEQPFRYEILAGLCPEIFRFLHELCGILASRSASIDATGVVEARSSNLLTRIEAWHPPLSPEVLGELTSTEAIHIQTQVRVYKTAIKLFIHRLRHPFGEDDETAHAIALSIFADLDLATALSGEPPSLVTLPFLIAAIETWPADRERINRDISVYVDGITPVVHARNEDFLNVIWRRRDSGQSFKWIDIMDELPELGINRVGGKKKARAGGKIVQEQDTLPAG</sequence>
<dbReference type="InterPro" id="IPR021858">
    <property type="entry name" value="Fun_TF"/>
</dbReference>
<keyword evidence="5" id="KW-1185">Reference proteome</keyword>
<dbReference type="EMBL" id="CP134185">
    <property type="protein sequence ID" value="WPA98025.1"/>
    <property type="molecule type" value="Genomic_DNA"/>
</dbReference>
<organism evidence="2 4">
    <name type="scientific">Cercospora beticola</name>
    <name type="common">Sugarbeet leaf spot fungus</name>
    <dbReference type="NCBI Taxonomy" id="122368"/>
    <lineage>
        <taxon>Eukaryota</taxon>
        <taxon>Fungi</taxon>
        <taxon>Dikarya</taxon>
        <taxon>Ascomycota</taxon>
        <taxon>Pezizomycotina</taxon>
        <taxon>Dothideomycetes</taxon>
        <taxon>Dothideomycetidae</taxon>
        <taxon>Mycosphaerellales</taxon>
        <taxon>Mycosphaerellaceae</taxon>
        <taxon>Cercospora</taxon>
    </lineage>
</organism>
<dbReference type="OrthoDB" id="4137815at2759"/>
<dbReference type="AlphaFoldDB" id="A0A2G5HY43"/>
<protein>
    <recommendedName>
        <fullName evidence="6">Zn(2)-C6 fungal-type domain-containing protein</fullName>
    </recommendedName>
</protein>
<name>A0A2G5HY43_CERBT</name>
<evidence type="ECO:0000313" key="3">
    <source>
        <dbReference type="EMBL" id="WPA98025.1"/>
    </source>
</evidence>
<evidence type="ECO:0000256" key="1">
    <source>
        <dbReference type="SAM" id="MobiDB-lite"/>
    </source>
</evidence>
<dbReference type="EMBL" id="LKMD01000102">
    <property type="protein sequence ID" value="PIA97459.1"/>
    <property type="molecule type" value="Genomic_DNA"/>
</dbReference>
<feature type="region of interest" description="Disordered" evidence="1">
    <location>
        <begin position="1"/>
        <end position="21"/>
    </location>
</feature>
<dbReference type="Proteomes" id="UP000230605">
    <property type="component" value="Chromosome 2"/>
</dbReference>
<reference evidence="2 4" key="1">
    <citation type="submission" date="2015-10" db="EMBL/GenBank/DDBJ databases">
        <title>The cercosporin biosynthetic gene cluster was horizontally transferred to several fungal lineages and shown to be expanded in Cercospora beticola based on microsynteny with recipient genomes.</title>
        <authorList>
            <person name="De Jonge R."/>
            <person name="Ebert M.K."/>
            <person name="Suttle J.C."/>
            <person name="Jurick Ii W.M."/>
            <person name="Secor G.A."/>
            <person name="Thomma B.P."/>
            <person name="Van De Peer Y."/>
            <person name="Bolton M.D."/>
        </authorList>
    </citation>
    <scope>NUCLEOTIDE SEQUENCE [LARGE SCALE GENOMIC DNA]</scope>
    <source>
        <strain evidence="2 4">09-40</strain>
    </source>
</reference>
<dbReference type="Pfam" id="PF11951">
    <property type="entry name" value="Fungal_trans_2"/>
    <property type="match status" value="1"/>
</dbReference>
<evidence type="ECO:0000313" key="4">
    <source>
        <dbReference type="Proteomes" id="UP000230605"/>
    </source>
</evidence>
<evidence type="ECO:0008006" key="6">
    <source>
        <dbReference type="Google" id="ProtNLM"/>
    </source>
</evidence>
<reference evidence="3 5" key="2">
    <citation type="submission" date="2023-09" db="EMBL/GenBank/DDBJ databases">
        <title>Complete-Gapless Cercospora beticola genome.</title>
        <authorList>
            <person name="Wyatt N.A."/>
            <person name="Spanner R.E."/>
            <person name="Bolton M.D."/>
        </authorList>
    </citation>
    <scope>NUCLEOTIDE SEQUENCE [LARGE SCALE GENOMIC DNA]</scope>
    <source>
        <strain evidence="3">Cb09-40</strain>
    </source>
</reference>